<proteinExistence type="predicted"/>
<dbReference type="OrthoDB" id="10555205at2759"/>
<dbReference type="Proteomes" id="UP000838412">
    <property type="component" value="Chromosome 4"/>
</dbReference>
<keyword evidence="2" id="KW-1185">Reference proteome</keyword>
<evidence type="ECO:0000313" key="1">
    <source>
        <dbReference type="EMBL" id="CAH1262892.1"/>
    </source>
</evidence>
<dbReference type="AlphaFoldDB" id="A0A8J9ZSR7"/>
<sequence>MPKKKNKTPSATSAGGRWRDEVTRVLIAPSGGVRRRHSSQVQKGTILASRTAEDRFCGGAWCKRLSDHGRVGSERREMSGATRSGHALSHVCVGFNCLVNRLGAPGHQLLTVVWLKPMLDTGMCNISYKIMSATLHGEGETVRRGR</sequence>
<name>A0A8J9ZSR7_BRALA</name>
<gene>
    <name evidence="1" type="primary">Hypp2594</name>
    <name evidence="1" type="ORF">BLAG_LOCUS17764</name>
</gene>
<organism evidence="1 2">
    <name type="scientific">Branchiostoma lanceolatum</name>
    <name type="common">Common lancelet</name>
    <name type="synonym">Amphioxus lanceolatum</name>
    <dbReference type="NCBI Taxonomy" id="7740"/>
    <lineage>
        <taxon>Eukaryota</taxon>
        <taxon>Metazoa</taxon>
        <taxon>Chordata</taxon>
        <taxon>Cephalochordata</taxon>
        <taxon>Leptocardii</taxon>
        <taxon>Amphioxiformes</taxon>
        <taxon>Branchiostomatidae</taxon>
        <taxon>Branchiostoma</taxon>
    </lineage>
</organism>
<evidence type="ECO:0000313" key="2">
    <source>
        <dbReference type="Proteomes" id="UP000838412"/>
    </source>
</evidence>
<protein>
    <submittedName>
        <fullName evidence="1">Hypp2594 protein</fullName>
    </submittedName>
</protein>
<reference evidence="1" key="1">
    <citation type="submission" date="2022-01" db="EMBL/GenBank/DDBJ databases">
        <authorList>
            <person name="Braso-Vives M."/>
        </authorList>
    </citation>
    <scope>NUCLEOTIDE SEQUENCE</scope>
</reference>
<dbReference type="EMBL" id="OV696689">
    <property type="protein sequence ID" value="CAH1262892.1"/>
    <property type="molecule type" value="Genomic_DNA"/>
</dbReference>
<accession>A0A8J9ZSR7</accession>